<dbReference type="Proteomes" id="UP000000345">
    <property type="component" value="Chromosome"/>
</dbReference>
<dbReference type="HOGENOM" id="CLU_2893310_0_0_2"/>
<dbReference type="EMBL" id="CP001710">
    <property type="protein sequence ID" value="ADL59059.1"/>
    <property type="molecule type" value="Genomic_DNA"/>
</dbReference>
<dbReference type="KEGG" id="mmg:MTBMA_c14800"/>
<dbReference type="PaxDb" id="79929-MTBMA_c14800"/>
<sequence length="62" mass="7032">MRDIRDPGHNTDSRWRITGRSDLMVFLVYTSTSSWSWDEVTFTGDDGPGVNINVDLQDITSP</sequence>
<reference evidence="1 2" key="2">
    <citation type="journal article" date="2010" name="J. Bacteriol.">
        <title>Complete genome sequence of Methanothermobacter marburgensis, a methanoarchaeon model organism.</title>
        <authorList>
            <person name="Liesegang H."/>
            <person name="Kaster A.K."/>
            <person name="Wiezer A."/>
            <person name="Goenrich M."/>
            <person name="Wollherr A."/>
            <person name="Seedorf H."/>
            <person name="Gottschalk G."/>
            <person name="Thauer R.K."/>
        </authorList>
    </citation>
    <scope>NUCLEOTIDE SEQUENCE [LARGE SCALE GENOMIC DNA]</scope>
    <source>
        <strain evidence="2">ATCC BAA-927 / DSM 2133 / JCM 14651 / NBRC 100331 / OCM 82 / Marburg</strain>
    </source>
</reference>
<evidence type="ECO:0000313" key="1">
    <source>
        <dbReference type="EMBL" id="ADL59059.1"/>
    </source>
</evidence>
<accession>D9PXW1</accession>
<evidence type="ECO:0000313" key="2">
    <source>
        <dbReference type="Proteomes" id="UP000000345"/>
    </source>
</evidence>
<keyword evidence="2" id="KW-1185">Reference proteome</keyword>
<protein>
    <submittedName>
        <fullName evidence="1">Uncharacterized protein</fullName>
    </submittedName>
</protein>
<proteinExistence type="predicted"/>
<reference key="1">
    <citation type="submission" date="2009-08" db="EMBL/GenBank/DDBJ databases">
        <title>The genome sequence of Methanothermobacter marburgensis.</title>
        <authorList>
            <person name="Kaster A."/>
            <person name="Seedorf H."/>
            <person name="Goenrich M."/>
            <person name="Wiezer A."/>
            <person name="Liesegang H."/>
            <person name="Thauer R."/>
            <person name="Gottschalk G."/>
        </authorList>
    </citation>
    <scope>NUCLEOTIDE SEQUENCE</scope>
    <source>
        <strain>Marburg</strain>
    </source>
</reference>
<dbReference type="AlphaFoldDB" id="D9PXW1"/>
<name>D9PXW1_METTM</name>
<gene>
    <name evidence="1" type="ordered locus">MTBMA_c14800</name>
</gene>
<organism evidence="1 2">
    <name type="scientific">Methanothermobacter marburgensis (strain ATCC BAA-927 / DSM 2133 / JCM 14651 / NBRC 100331 / OCM 82 / Marburg)</name>
    <name type="common">Methanobacterium thermoautotrophicum</name>
    <dbReference type="NCBI Taxonomy" id="79929"/>
    <lineage>
        <taxon>Archaea</taxon>
        <taxon>Methanobacteriati</taxon>
        <taxon>Methanobacteriota</taxon>
        <taxon>Methanomada group</taxon>
        <taxon>Methanobacteria</taxon>
        <taxon>Methanobacteriales</taxon>
        <taxon>Methanobacteriaceae</taxon>
        <taxon>Methanothermobacter</taxon>
    </lineage>
</organism>